<evidence type="ECO:0000313" key="5">
    <source>
        <dbReference type="Proteomes" id="UP000528286"/>
    </source>
</evidence>
<dbReference type="InterPro" id="IPR051910">
    <property type="entry name" value="ComF/GntX_DNA_util-trans"/>
</dbReference>
<dbReference type="Pfam" id="PF18912">
    <property type="entry name" value="DZR_2"/>
    <property type="match status" value="1"/>
</dbReference>
<feature type="domain" description="Double zinc ribbon" evidence="3">
    <location>
        <begin position="18"/>
        <end position="66"/>
    </location>
</feature>
<comment type="caution">
    <text evidence="4">The sequence shown here is derived from an EMBL/GenBank/DDBJ whole genome shotgun (WGS) entry which is preliminary data.</text>
</comment>
<gene>
    <name evidence="4" type="ORF">GGR23_002389</name>
</gene>
<dbReference type="PANTHER" id="PTHR47505">
    <property type="entry name" value="DNA UTILIZATION PROTEIN YHGH"/>
    <property type="match status" value="1"/>
</dbReference>
<organism evidence="4 5">
    <name type="scientific">Gellertiella hungarica</name>
    <dbReference type="NCBI Taxonomy" id="1572859"/>
    <lineage>
        <taxon>Bacteria</taxon>
        <taxon>Pseudomonadati</taxon>
        <taxon>Pseudomonadota</taxon>
        <taxon>Alphaproteobacteria</taxon>
        <taxon>Hyphomicrobiales</taxon>
        <taxon>Rhizobiaceae</taxon>
        <taxon>Gellertiella</taxon>
    </lineage>
</organism>
<dbReference type="EMBL" id="JACIEZ010000004">
    <property type="protein sequence ID" value="MBB4065188.1"/>
    <property type="molecule type" value="Genomic_DNA"/>
</dbReference>
<evidence type="ECO:0000259" key="2">
    <source>
        <dbReference type="Pfam" id="PF00156"/>
    </source>
</evidence>
<accession>A0A7W6J5K2</accession>
<dbReference type="CDD" id="cd06223">
    <property type="entry name" value="PRTases_typeI"/>
    <property type="match status" value="1"/>
</dbReference>
<reference evidence="4 5" key="1">
    <citation type="submission" date="2020-08" db="EMBL/GenBank/DDBJ databases">
        <title>Genomic Encyclopedia of Type Strains, Phase IV (KMG-IV): sequencing the most valuable type-strain genomes for metagenomic binning, comparative biology and taxonomic classification.</title>
        <authorList>
            <person name="Goeker M."/>
        </authorList>
    </citation>
    <scope>NUCLEOTIDE SEQUENCE [LARGE SCALE GENOMIC DNA]</scope>
    <source>
        <strain evidence="4 5">DSM 29853</strain>
    </source>
</reference>
<dbReference type="InterPro" id="IPR000836">
    <property type="entry name" value="PRTase_dom"/>
</dbReference>
<evidence type="ECO:0000256" key="1">
    <source>
        <dbReference type="ARBA" id="ARBA00008007"/>
    </source>
</evidence>
<comment type="similarity">
    <text evidence="1">Belongs to the ComF/GntX family.</text>
</comment>
<proteinExistence type="inferred from homology"/>
<dbReference type="SUPFAM" id="SSF53271">
    <property type="entry name" value="PRTase-like"/>
    <property type="match status" value="1"/>
</dbReference>
<keyword evidence="5" id="KW-1185">Reference proteome</keyword>
<dbReference type="PANTHER" id="PTHR47505:SF1">
    <property type="entry name" value="DNA UTILIZATION PROTEIN YHGH"/>
    <property type="match status" value="1"/>
</dbReference>
<sequence>MRMANLPWQSVGRVWSLALDFVYPAICAGCGIMTGSHRGLCGPCWSTIPFIERPYCEVLGIPFVHDQGEGAISPKAMASQPVFDRLRAVAVHRGIVRRLVHSLKYKDRTELAPMMATWMARAGAEELRKADAIIPVPLHRWRLFLRRYNQAAELSREIARQSGVTHLPRSLVRKRATKRQVGLGRKARLRNVEGAFEVPAENRDTVLGRRIILVDDVFTTGATVNAAARALKRAGALEVTVLTFAMAFAAPI</sequence>
<evidence type="ECO:0000259" key="3">
    <source>
        <dbReference type="Pfam" id="PF18912"/>
    </source>
</evidence>
<dbReference type="Gene3D" id="3.40.50.2020">
    <property type="match status" value="1"/>
</dbReference>
<feature type="domain" description="Phosphoribosyltransferase" evidence="2">
    <location>
        <begin position="195"/>
        <end position="244"/>
    </location>
</feature>
<evidence type="ECO:0000313" key="4">
    <source>
        <dbReference type="EMBL" id="MBB4065188.1"/>
    </source>
</evidence>
<dbReference type="AlphaFoldDB" id="A0A7W6J5K2"/>
<dbReference type="Proteomes" id="UP000528286">
    <property type="component" value="Unassembled WGS sequence"/>
</dbReference>
<protein>
    <submittedName>
        <fullName evidence="4">ComF family protein</fullName>
    </submittedName>
</protein>
<dbReference type="InterPro" id="IPR044005">
    <property type="entry name" value="DZR_2"/>
</dbReference>
<name>A0A7W6J5K2_9HYPH</name>
<dbReference type="InterPro" id="IPR029057">
    <property type="entry name" value="PRTase-like"/>
</dbReference>
<dbReference type="Pfam" id="PF00156">
    <property type="entry name" value="Pribosyltran"/>
    <property type="match status" value="1"/>
</dbReference>